<dbReference type="Proteomes" id="UP000011518">
    <property type="component" value="Unassembled WGS sequence"/>
</dbReference>
<keyword evidence="2" id="KW-1185">Reference proteome</keyword>
<dbReference type="EMBL" id="KB320563">
    <property type="protein sequence ID" value="ELW68492.1"/>
    <property type="molecule type" value="Genomic_DNA"/>
</dbReference>
<reference evidence="2" key="2">
    <citation type="journal article" date="2013" name="Nat. Commun.">
        <title>Genome of the Chinese tree shrew.</title>
        <authorList>
            <person name="Fan Y."/>
            <person name="Huang Z.Y."/>
            <person name="Cao C.C."/>
            <person name="Chen C.S."/>
            <person name="Chen Y.X."/>
            <person name="Fan D.D."/>
            <person name="He J."/>
            <person name="Hou H.L."/>
            <person name="Hu L."/>
            <person name="Hu X.T."/>
            <person name="Jiang X.T."/>
            <person name="Lai R."/>
            <person name="Lang Y.S."/>
            <person name="Liang B."/>
            <person name="Liao S.G."/>
            <person name="Mu D."/>
            <person name="Ma Y.Y."/>
            <person name="Niu Y.Y."/>
            <person name="Sun X.Q."/>
            <person name="Xia J.Q."/>
            <person name="Xiao J."/>
            <person name="Xiong Z.Q."/>
            <person name="Xu L."/>
            <person name="Yang L."/>
            <person name="Zhang Y."/>
            <person name="Zhao W."/>
            <person name="Zhao X.D."/>
            <person name="Zheng Y.T."/>
            <person name="Zhou J.M."/>
            <person name="Zhu Y.B."/>
            <person name="Zhang G.J."/>
            <person name="Wang J."/>
            <person name="Yao Y.G."/>
        </authorList>
    </citation>
    <scope>NUCLEOTIDE SEQUENCE [LARGE SCALE GENOMIC DNA]</scope>
</reference>
<protein>
    <submittedName>
        <fullName evidence="1">Uncharacterized protein</fullName>
    </submittedName>
</protein>
<name>L9L535_TUPCH</name>
<organism evidence="1 2">
    <name type="scientific">Tupaia chinensis</name>
    <name type="common">Chinese tree shrew</name>
    <name type="synonym">Tupaia belangeri chinensis</name>
    <dbReference type="NCBI Taxonomy" id="246437"/>
    <lineage>
        <taxon>Eukaryota</taxon>
        <taxon>Metazoa</taxon>
        <taxon>Chordata</taxon>
        <taxon>Craniata</taxon>
        <taxon>Vertebrata</taxon>
        <taxon>Euteleostomi</taxon>
        <taxon>Mammalia</taxon>
        <taxon>Eutheria</taxon>
        <taxon>Euarchontoglires</taxon>
        <taxon>Scandentia</taxon>
        <taxon>Tupaiidae</taxon>
        <taxon>Tupaia</taxon>
    </lineage>
</organism>
<sequence>MQGQMAEGPVGLSSGLWTVLRGGEDSSSSLSFLQLCVCRGAVFPPHSPDGTEREDGVNLCLQSFARGTYTRLSLQLRPTGRGGIRGKPGMTLERLAEATVPFAAALATRSQGLQPALGPLNRLSDQVPGRVLPPDTLPQADILSTPGAVENREAAQHLRFHPGPDPEARLA</sequence>
<reference evidence="2" key="1">
    <citation type="submission" date="2012-07" db="EMBL/GenBank/DDBJ databases">
        <title>Genome of the Chinese tree shrew, a rising model animal genetically related to primates.</title>
        <authorList>
            <person name="Zhang G."/>
            <person name="Fan Y."/>
            <person name="Yao Y."/>
            <person name="Huang Z."/>
        </authorList>
    </citation>
    <scope>NUCLEOTIDE SEQUENCE [LARGE SCALE GENOMIC DNA]</scope>
</reference>
<proteinExistence type="predicted"/>
<dbReference type="AlphaFoldDB" id="L9L535"/>
<accession>L9L535</accession>
<dbReference type="InParanoid" id="L9L535"/>
<evidence type="ECO:0000313" key="1">
    <source>
        <dbReference type="EMBL" id="ELW68492.1"/>
    </source>
</evidence>
<gene>
    <name evidence="1" type="ORF">TREES_T100008803</name>
</gene>
<evidence type="ECO:0000313" key="2">
    <source>
        <dbReference type="Proteomes" id="UP000011518"/>
    </source>
</evidence>